<evidence type="ECO:0008006" key="5">
    <source>
        <dbReference type="Google" id="ProtNLM"/>
    </source>
</evidence>
<feature type="compositionally biased region" description="Low complexity" evidence="1">
    <location>
        <begin position="200"/>
        <end position="217"/>
    </location>
</feature>
<dbReference type="EMBL" id="KN840467">
    <property type="protein sequence ID" value="KIP09312.1"/>
    <property type="molecule type" value="Genomic_DNA"/>
</dbReference>
<evidence type="ECO:0000313" key="3">
    <source>
        <dbReference type="EMBL" id="KIP09312.1"/>
    </source>
</evidence>
<feature type="region of interest" description="Disordered" evidence="1">
    <location>
        <begin position="194"/>
        <end position="223"/>
    </location>
</feature>
<feature type="transmembrane region" description="Helical" evidence="2">
    <location>
        <begin position="117"/>
        <end position="138"/>
    </location>
</feature>
<feature type="transmembrane region" description="Helical" evidence="2">
    <location>
        <begin position="70"/>
        <end position="97"/>
    </location>
</feature>
<dbReference type="AlphaFoldDB" id="A0A0C3SAL9"/>
<feature type="transmembrane region" description="Helical" evidence="2">
    <location>
        <begin position="43"/>
        <end position="63"/>
    </location>
</feature>
<protein>
    <recommendedName>
        <fullName evidence="5">MARVEL domain-containing protein</fullName>
    </recommendedName>
</protein>
<evidence type="ECO:0000256" key="2">
    <source>
        <dbReference type="SAM" id="Phobius"/>
    </source>
</evidence>
<keyword evidence="4" id="KW-1185">Reference proteome</keyword>
<accession>A0A0C3SAL9</accession>
<keyword evidence="2" id="KW-1133">Transmembrane helix</keyword>
<dbReference type="HOGENOM" id="CLU_1138363_0_0_1"/>
<dbReference type="Proteomes" id="UP000053257">
    <property type="component" value="Unassembled WGS sequence"/>
</dbReference>
<organism evidence="3 4">
    <name type="scientific">Phlebiopsis gigantea (strain 11061_1 CR5-6)</name>
    <name type="common">White-rot fungus</name>
    <name type="synonym">Peniophora gigantea</name>
    <dbReference type="NCBI Taxonomy" id="745531"/>
    <lineage>
        <taxon>Eukaryota</taxon>
        <taxon>Fungi</taxon>
        <taxon>Dikarya</taxon>
        <taxon>Basidiomycota</taxon>
        <taxon>Agaricomycotina</taxon>
        <taxon>Agaricomycetes</taxon>
        <taxon>Polyporales</taxon>
        <taxon>Phanerochaetaceae</taxon>
        <taxon>Phlebiopsis</taxon>
    </lineage>
</organism>
<reference evidence="3 4" key="1">
    <citation type="journal article" date="2014" name="PLoS Genet.">
        <title>Analysis of the Phlebiopsis gigantea genome, transcriptome and secretome provides insight into its pioneer colonization strategies of wood.</title>
        <authorList>
            <person name="Hori C."/>
            <person name="Ishida T."/>
            <person name="Igarashi K."/>
            <person name="Samejima M."/>
            <person name="Suzuki H."/>
            <person name="Master E."/>
            <person name="Ferreira P."/>
            <person name="Ruiz-Duenas F.J."/>
            <person name="Held B."/>
            <person name="Canessa P."/>
            <person name="Larrondo L.F."/>
            <person name="Schmoll M."/>
            <person name="Druzhinina I.S."/>
            <person name="Kubicek C.P."/>
            <person name="Gaskell J.A."/>
            <person name="Kersten P."/>
            <person name="St John F."/>
            <person name="Glasner J."/>
            <person name="Sabat G."/>
            <person name="Splinter BonDurant S."/>
            <person name="Syed K."/>
            <person name="Yadav J."/>
            <person name="Mgbeahuruike A.C."/>
            <person name="Kovalchuk A."/>
            <person name="Asiegbu F.O."/>
            <person name="Lackner G."/>
            <person name="Hoffmeister D."/>
            <person name="Rencoret J."/>
            <person name="Gutierrez A."/>
            <person name="Sun H."/>
            <person name="Lindquist E."/>
            <person name="Barry K."/>
            <person name="Riley R."/>
            <person name="Grigoriev I.V."/>
            <person name="Henrissat B."/>
            <person name="Kues U."/>
            <person name="Berka R.M."/>
            <person name="Martinez A.T."/>
            <person name="Covert S.F."/>
            <person name="Blanchette R.A."/>
            <person name="Cullen D."/>
        </authorList>
    </citation>
    <scope>NUCLEOTIDE SEQUENCE [LARGE SCALE GENOMIC DNA]</scope>
    <source>
        <strain evidence="3 4">11061_1 CR5-6</strain>
    </source>
</reference>
<proteinExistence type="predicted"/>
<gene>
    <name evidence="3" type="ORF">PHLGIDRAFT_332861</name>
</gene>
<evidence type="ECO:0000313" key="4">
    <source>
        <dbReference type="Proteomes" id="UP000053257"/>
    </source>
</evidence>
<dbReference type="OrthoDB" id="10587061at2759"/>
<keyword evidence="2" id="KW-0472">Membrane</keyword>
<evidence type="ECO:0000256" key="1">
    <source>
        <dbReference type="SAM" id="MobiDB-lite"/>
    </source>
</evidence>
<name>A0A0C3SAL9_PHLG1</name>
<sequence>MARMSLLQVGRLVALLLTTFFASTVLGINARLLSTFRSLEPQVVLNIVISAVSVLTISTMMLVDILYERVLVFSYIASELGWFGMLGVLWLIAAIWVPQSSGQSFCSARTCGQNIEISRAFALLSFITLFVYTATLLAKSIALRRTSDRPPHIWTGSVREVFSPDQLLMTLVHIPVSPSKTGFGFVVEQDDDPFNSQPVSSRSPSMLLPTSPTSPLRAKSSSPLLSPTFTVSLPGALSPVHLQA</sequence>
<keyword evidence="2" id="KW-0812">Transmembrane</keyword>